<reference evidence="2 3" key="1">
    <citation type="submission" date="2017-06" db="EMBL/GenBank/DDBJ databases">
        <title>Draft Genome Sequence of Natranaerobius trueperi halophilic, alkalithermophilic bacteria from soda lakes.</title>
        <authorList>
            <person name="Zhao B."/>
        </authorList>
    </citation>
    <scope>NUCLEOTIDE SEQUENCE [LARGE SCALE GENOMIC DNA]</scope>
    <source>
        <strain evidence="2 3">DSM 18760</strain>
    </source>
</reference>
<dbReference type="Proteomes" id="UP000214588">
    <property type="component" value="Unassembled WGS sequence"/>
</dbReference>
<dbReference type="PANTHER" id="PTHR38664:SF1">
    <property type="entry name" value="SLR0058 PROTEIN"/>
    <property type="match status" value="1"/>
</dbReference>
<evidence type="ECO:0000313" key="3">
    <source>
        <dbReference type="Proteomes" id="UP000214588"/>
    </source>
</evidence>
<evidence type="ECO:0000256" key="1">
    <source>
        <dbReference type="SAM" id="Coils"/>
    </source>
</evidence>
<feature type="coiled-coil region" evidence="1">
    <location>
        <begin position="49"/>
        <end position="102"/>
    </location>
</feature>
<dbReference type="InterPro" id="IPR008769">
    <property type="entry name" value="PhaF_PhaI"/>
</dbReference>
<evidence type="ECO:0000313" key="2">
    <source>
        <dbReference type="EMBL" id="OWZ82794.1"/>
    </source>
</evidence>
<name>A0A226BWV4_9FIRM</name>
<dbReference type="EMBL" id="NIQC01000041">
    <property type="protein sequence ID" value="OWZ82794.1"/>
    <property type="molecule type" value="Genomic_DNA"/>
</dbReference>
<organism evidence="2 3">
    <name type="scientific">Natranaerobius trueperi</name>
    <dbReference type="NCBI Taxonomy" id="759412"/>
    <lineage>
        <taxon>Bacteria</taxon>
        <taxon>Bacillati</taxon>
        <taxon>Bacillota</taxon>
        <taxon>Clostridia</taxon>
        <taxon>Natranaerobiales</taxon>
        <taxon>Natranaerobiaceae</taxon>
        <taxon>Natranaerobius</taxon>
    </lineage>
</organism>
<keyword evidence="3" id="KW-1185">Reference proteome</keyword>
<dbReference type="NCBIfam" id="NF047773">
    <property type="entry name" value="phas_rel_Lepto"/>
    <property type="match status" value="1"/>
</dbReference>
<proteinExistence type="predicted"/>
<sequence length="110" mass="12895">MKNLVKKSFAFGLGLAITSKEQIETMVDDLVKKGEVAPEESKRVIDQMLERGEDERERLMHMIKEQVQQNLRELDTASRDEVEEIKSRLSLLEKKVDKIEYQRNKDDSEE</sequence>
<keyword evidence="1" id="KW-0175">Coiled coil</keyword>
<dbReference type="AlphaFoldDB" id="A0A226BWV4"/>
<dbReference type="OrthoDB" id="2134917at2"/>
<dbReference type="RefSeq" id="WP_089024496.1">
    <property type="nucleotide sequence ID" value="NZ_NIQC01000041.1"/>
</dbReference>
<protein>
    <submittedName>
        <fullName evidence="2">Polyhydroxyalkanoate synthesis regulator</fullName>
    </submittedName>
</protein>
<dbReference type="PANTHER" id="PTHR38664">
    <property type="entry name" value="SLR0058 PROTEIN"/>
    <property type="match status" value="1"/>
</dbReference>
<gene>
    <name evidence="2" type="ORF">CDO51_12150</name>
</gene>
<accession>A0A226BWV4</accession>
<comment type="caution">
    <text evidence="2">The sequence shown here is derived from an EMBL/GenBank/DDBJ whole genome shotgun (WGS) entry which is preliminary data.</text>
</comment>